<accession>A0ABT4GAP9</accession>
<name>A0ABT4GAP9_9BACL</name>
<reference evidence="2 3" key="1">
    <citation type="submission" date="2022-05" db="EMBL/GenBank/DDBJ databases">
        <title>Genome Sequencing of Bee-Associated Microbes.</title>
        <authorList>
            <person name="Dunlap C."/>
        </authorList>
    </citation>
    <scope>NUCLEOTIDE SEQUENCE [LARGE SCALE GENOMIC DNA]</scope>
    <source>
        <strain evidence="2 3">NRRL B-14421</strain>
    </source>
</reference>
<keyword evidence="3" id="KW-1185">Reference proteome</keyword>
<comment type="caution">
    <text evidence="2">The sequence shown here is derived from an EMBL/GenBank/DDBJ whole genome shotgun (WGS) entry which is preliminary data.</text>
</comment>
<dbReference type="Proteomes" id="UP001527099">
    <property type="component" value="Unassembled WGS sequence"/>
</dbReference>
<feature type="transmembrane region" description="Helical" evidence="1">
    <location>
        <begin position="21"/>
        <end position="46"/>
    </location>
</feature>
<evidence type="ECO:0000256" key="1">
    <source>
        <dbReference type="SAM" id="Phobius"/>
    </source>
</evidence>
<evidence type="ECO:0000313" key="3">
    <source>
        <dbReference type="Proteomes" id="UP001527099"/>
    </source>
</evidence>
<keyword evidence="1" id="KW-0472">Membrane</keyword>
<gene>
    <name evidence="2" type="ORF">M5X19_10065</name>
</gene>
<dbReference type="EMBL" id="JAMDMX010000028">
    <property type="protein sequence ID" value="MCY9693229.1"/>
    <property type="molecule type" value="Genomic_DNA"/>
</dbReference>
<evidence type="ECO:0000313" key="2">
    <source>
        <dbReference type="EMBL" id="MCY9693229.1"/>
    </source>
</evidence>
<protein>
    <submittedName>
        <fullName evidence="2">Uncharacterized protein</fullName>
    </submittedName>
</protein>
<proteinExistence type="predicted"/>
<dbReference type="RefSeq" id="WP_268614733.1">
    <property type="nucleotide sequence ID" value="NZ_JAMDMX010000028.1"/>
</dbReference>
<organism evidence="2 3">
    <name type="scientific">Paenibacillus alginolyticus</name>
    <dbReference type="NCBI Taxonomy" id="59839"/>
    <lineage>
        <taxon>Bacteria</taxon>
        <taxon>Bacillati</taxon>
        <taxon>Bacillota</taxon>
        <taxon>Bacilli</taxon>
        <taxon>Bacillales</taxon>
        <taxon>Paenibacillaceae</taxon>
        <taxon>Paenibacillus</taxon>
    </lineage>
</organism>
<sequence length="57" mass="6564">MTVQTKVEVDPRLLSRVKRHIGSTIVICVVTLMLFAYFLSIAYPLFWMLMSSLKNTT</sequence>
<keyword evidence="1" id="KW-1133">Transmembrane helix</keyword>
<keyword evidence="1" id="KW-0812">Transmembrane</keyword>